<dbReference type="GO" id="GO:0016020">
    <property type="term" value="C:membrane"/>
    <property type="evidence" value="ECO:0007669"/>
    <property type="project" value="UniProtKB-SubCell"/>
</dbReference>
<feature type="chain" id="PRO_5040462249" description="G-protein coupled receptors family 1 profile domain-containing protein" evidence="11">
    <location>
        <begin position="25"/>
        <end position="385"/>
    </location>
</feature>
<comment type="subcellular location">
    <subcellularLocation>
        <location evidence="1">Membrane</location>
        <topology evidence="1">Multi-pass membrane protein</topology>
    </subcellularLocation>
</comment>
<dbReference type="PROSITE" id="PS50262">
    <property type="entry name" value="G_PROTEIN_RECEP_F1_2"/>
    <property type="match status" value="1"/>
</dbReference>
<evidence type="ECO:0000256" key="9">
    <source>
        <dbReference type="RuleBase" id="RU000688"/>
    </source>
</evidence>
<evidence type="ECO:0000256" key="4">
    <source>
        <dbReference type="ARBA" id="ARBA00022989"/>
    </source>
</evidence>
<dbReference type="PANTHER" id="PTHR24235">
    <property type="entry name" value="NEUROPEPTIDE Y RECEPTOR"/>
    <property type="match status" value="1"/>
</dbReference>
<feature type="transmembrane region" description="Helical" evidence="10">
    <location>
        <begin position="313"/>
        <end position="333"/>
    </location>
</feature>
<dbReference type="Proteomes" id="UP001142055">
    <property type="component" value="Chromosome 1"/>
</dbReference>
<feature type="transmembrane region" description="Helical" evidence="10">
    <location>
        <begin position="265"/>
        <end position="293"/>
    </location>
</feature>
<evidence type="ECO:0000256" key="11">
    <source>
        <dbReference type="SAM" id="SignalP"/>
    </source>
</evidence>
<keyword evidence="5 9" id="KW-0297">G-protein coupled receptor</keyword>
<accession>A0A9Q0MB33</accession>
<comment type="caution">
    <text evidence="13">The sequence shown here is derived from an EMBL/GenBank/DDBJ whole genome shotgun (WGS) entry which is preliminary data.</text>
</comment>
<organism evidence="13 14">
    <name type="scientific">Blomia tropicalis</name>
    <name type="common">Mite</name>
    <dbReference type="NCBI Taxonomy" id="40697"/>
    <lineage>
        <taxon>Eukaryota</taxon>
        <taxon>Metazoa</taxon>
        <taxon>Ecdysozoa</taxon>
        <taxon>Arthropoda</taxon>
        <taxon>Chelicerata</taxon>
        <taxon>Arachnida</taxon>
        <taxon>Acari</taxon>
        <taxon>Acariformes</taxon>
        <taxon>Sarcoptiformes</taxon>
        <taxon>Astigmata</taxon>
        <taxon>Glycyphagoidea</taxon>
        <taxon>Echimyopodidae</taxon>
        <taxon>Blomia</taxon>
    </lineage>
</organism>
<protein>
    <recommendedName>
        <fullName evidence="12">G-protein coupled receptors family 1 profile domain-containing protein</fullName>
    </recommendedName>
</protein>
<evidence type="ECO:0000256" key="7">
    <source>
        <dbReference type="ARBA" id="ARBA00023170"/>
    </source>
</evidence>
<keyword evidence="4 10" id="KW-1133">Transmembrane helix</keyword>
<reference evidence="13" key="1">
    <citation type="submission" date="2022-12" db="EMBL/GenBank/DDBJ databases">
        <title>Genome assemblies of Blomia tropicalis.</title>
        <authorList>
            <person name="Cui Y."/>
        </authorList>
    </citation>
    <scope>NUCLEOTIDE SEQUENCE</scope>
    <source>
        <tissue evidence="13">Adult mites</tissue>
    </source>
</reference>
<sequence length="385" mass="43675">MITRKYRIILYLLFILLLVNGIDGERTTTVSLQPLPIVHHISSLPSSSFHQNESKQTTNMFEHVLYHNLKSHPKFFLSFDSTEHLEAPLDSIIRTNDQIYLNSSPNDDNVKHNGLIQSDLELNDHSTHLPMDTINITDQLISLENMMIDPSCTNILNLCNLRYSLSWTIVLFIAYLVVFFIGLFGNLSVLWIVYMLKGETKRRHSCIVTSAINYGAAAGTTAQSNNHTNLNGLCQTNHSGYYCTHHYTNVPVININRSNVVFYRFVCNLALADLLVVLFCLPPTLIGNIYLPWVLGRMVCKAVPYLQGVSVNASVYTLVAISIDRFYAIYYPLSKKCSTAMCWCTILLIWILSFAISFPWLVYFEVIPVNGGEYNPTLNNGQPFQ</sequence>
<dbReference type="InterPro" id="IPR017452">
    <property type="entry name" value="GPCR_Rhodpsn_7TM"/>
</dbReference>
<evidence type="ECO:0000256" key="1">
    <source>
        <dbReference type="ARBA" id="ARBA00004141"/>
    </source>
</evidence>
<dbReference type="AlphaFoldDB" id="A0A9Q0MB33"/>
<dbReference type="Gene3D" id="1.20.1070.10">
    <property type="entry name" value="Rhodopsin 7-helix transmembrane proteins"/>
    <property type="match status" value="1"/>
</dbReference>
<keyword evidence="3 9" id="KW-0812">Transmembrane</keyword>
<keyword evidence="8 9" id="KW-0807">Transducer</keyword>
<dbReference type="PROSITE" id="PS00237">
    <property type="entry name" value="G_PROTEIN_RECEP_F1_1"/>
    <property type="match status" value="1"/>
</dbReference>
<dbReference type="PANTHER" id="PTHR24235:SF29">
    <property type="entry name" value="GH23382P"/>
    <property type="match status" value="1"/>
</dbReference>
<feature type="domain" description="G-protein coupled receptors family 1 profile" evidence="12">
    <location>
        <begin position="245"/>
        <end position="385"/>
    </location>
</feature>
<evidence type="ECO:0000313" key="13">
    <source>
        <dbReference type="EMBL" id="KAJ6222616.1"/>
    </source>
</evidence>
<keyword evidence="7 9" id="KW-0675">Receptor</keyword>
<comment type="similarity">
    <text evidence="2 9">Belongs to the G-protein coupled receptor 1 family.</text>
</comment>
<name>A0A9Q0MB33_BLOTA</name>
<dbReference type="GO" id="GO:0004930">
    <property type="term" value="F:G protein-coupled receptor activity"/>
    <property type="evidence" value="ECO:0007669"/>
    <property type="project" value="UniProtKB-KW"/>
</dbReference>
<dbReference type="SUPFAM" id="SSF81321">
    <property type="entry name" value="Family A G protein-coupled receptor-like"/>
    <property type="match status" value="1"/>
</dbReference>
<evidence type="ECO:0000259" key="12">
    <source>
        <dbReference type="PROSITE" id="PS50262"/>
    </source>
</evidence>
<keyword evidence="11" id="KW-0732">Signal</keyword>
<evidence type="ECO:0000256" key="3">
    <source>
        <dbReference type="ARBA" id="ARBA00022692"/>
    </source>
</evidence>
<keyword evidence="6 10" id="KW-0472">Membrane</keyword>
<dbReference type="EMBL" id="JAPWDV010000001">
    <property type="protein sequence ID" value="KAJ6222616.1"/>
    <property type="molecule type" value="Genomic_DNA"/>
</dbReference>
<evidence type="ECO:0000313" key="14">
    <source>
        <dbReference type="Proteomes" id="UP001142055"/>
    </source>
</evidence>
<evidence type="ECO:0000256" key="5">
    <source>
        <dbReference type="ARBA" id="ARBA00023040"/>
    </source>
</evidence>
<proteinExistence type="inferred from homology"/>
<evidence type="ECO:0000256" key="8">
    <source>
        <dbReference type="ARBA" id="ARBA00023224"/>
    </source>
</evidence>
<feature type="signal peptide" evidence="11">
    <location>
        <begin position="1"/>
        <end position="24"/>
    </location>
</feature>
<dbReference type="PRINTS" id="PR00237">
    <property type="entry name" value="GPCRRHODOPSN"/>
</dbReference>
<feature type="transmembrane region" description="Helical" evidence="10">
    <location>
        <begin position="340"/>
        <end position="362"/>
    </location>
</feature>
<feature type="transmembrane region" description="Helical" evidence="10">
    <location>
        <begin position="165"/>
        <end position="194"/>
    </location>
</feature>
<dbReference type="InterPro" id="IPR000276">
    <property type="entry name" value="GPCR_Rhodpsn"/>
</dbReference>
<feature type="non-terminal residue" evidence="13">
    <location>
        <position position="1"/>
    </location>
</feature>
<evidence type="ECO:0000256" key="10">
    <source>
        <dbReference type="SAM" id="Phobius"/>
    </source>
</evidence>
<evidence type="ECO:0000256" key="2">
    <source>
        <dbReference type="ARBA" id="ARBA00010663"/>
    </source>
</evidence>
<keyword evidence="14" id="KW-1185">Reference proteome</keyword>
<dbReference type="Pfam" id="PF00001">
    <property type="entry name" value="7tm_1"/>
    <property type="match status" value="1"/>
</dbReference>
<evidence type="ECO:0000256" key="6">
    <source>
        <dbReference type="ARBA" id="ARBA00023136"/>
    </source>
</evidence>
<gene>
    <name evidence="13" type="ORF">RDWZM_001161</name>
</gene>